<dbReference type="Pfam" id="PF20107">
    <property type="entry name" value="DUF6497"/>
    <property type="match status" value="1"/>
</dbReference>
<evidence type="ECO:0000313" key="1">
    <source>
        <dbReference type="EMBL" id="ATI42608.1"/>
    </source>
</evidence>
<dbReference type="EMBL" id="CP021404">
    <property type="protein sequence ID" value="ATI42608.1"/>
    <property type="molecule type" value="Genomic_DNA"/>
</dbReference>
<gene>
    <name evidence="1" type="ORF">CBW24_11725</name>
</gene>
<proteinExistence type="predicted"/>
<evidence type="ECO:0000313" key="2">
    <source>
        <dbReference type="Proteomes" id="UP000219050"/>
    </source>
</evidence>
<dbReference type="InterPro" id="IPR045467">
    <property type="entry name" value="DUF6497"/>
</dbReference>
<evidence type="ECO:0008006" key="3">
    <source>
        <dbReference type="Google" id="ProtNLM"/>
    </source>
</evidence>
<sequence>MDWSQKFTLTLTSIPVAPIAALRLAYPMAHCVATPPRGLPGGSALGAMAVACLLALAPGTARAGDPAPADLTAIAAGEEVGPLPSGQTVTFLDAFIEPQTGLAETWLTLRFLAPRIAADGDVDFDSASLDLDALCDGPGRRETARIAAQGAKIDQVVIAMLDRPIPRGESDIDATSYYGAYLPHESGCIWQ</sequence>
<reference evidence="1 2" key="1">
    <citation type="submission" date="2017-05" db="EMBL/GenBank/DDBJ databases">
        <title>Comparative genomic and metabolic analysis of manganese-oxidizing mechanisms in Celeribater manganoxidans DY25T: its adaption to the environment of polymetallic nodule.</title>
        <authorList>
            <person name="Wang X."/>
        </authorList>
    </citation>
    <scope>NUCLEOTIDE SEQUENCE [LARGE SCALE GENOMIC DNA]</scope>
    <source>
        <strain evidence="1 2">DY25</strain>
    </source>
</reference>
<dbReference type="Proteomes" id="UP000219050">
    <property type="component" value="Chromosome"/>
</dbReference>
<dbReference type="OrthoDB" id="7862028at2"/>
<name>A0A291M1E3_9RHOB</name>
<keyword evidence="2" id="KW-1185">Reference proteome</keyword>
<dbReference type="KEGG" id="cmag:CBW24_11725"/>
<protein>
    <recommendedName>
        <fullName evidence="3">Acetolactate synthase</fullName>
    </recommendedName>
</protein>
<dbReference type="RefSeq" id="WP_097373697.1">
    <property type="nucleotide sequence ID" value="NZ_CP021404.1"/>
</dbReference>
<dbReference type="AlphaFoldDB" id="A0A291M1E3"/>
<accession>A0A291M1E3</accession>
<organism evidence="1 2">
    <name type="scientific">Pacificitalea manganoxidans</name>
    <dbReference type="NCBI Taxonomy" id="1411902"/>
    <lineage>
        <taxon>Bacteria</taxon>
        <taxon>Pseudomonadati</taxon>
        <taxon>Pseudomonadota</taxon>
        <taxon>Alphaproteobacteria</taxon>
        <taxon>Rhodobacterales</taxon>
        <taxon>Paracoccaceae</taxon>
        <taxon>Pacificitalea</taxon>
    </lineage>
</organism>